<feature type="region of interest" description="Disordered" evidence="1">
    <location>
        <begin position="56"/>
        <end position="75"/>
    </location>
</feature>
<evidence type="ECO:0000313" key="3">
    <source>
        <dbReference type="Proteomes" id="UP000256845"/>
    </source>
</evidence>
<organism evidence="2 3">
    <name type="scientific">Aestuariispira insulae</name>
    <dbReference type="NCBI Taxonomy" id="1461337"/>
    <lineage>
        <taxon>Bacteria</taxon>
        <taxon>Pseudomonadati</taxon>
        <taxon>Pseudomonadota</taxon>
        <taxon>Alphaproteobacteria</taxon>
        <taxon>Rhodospirillales</taxon>
        <taxon>Kiloniellaceae</taxon>
        <taxon>Aestuariispira</taxon>
    </lineage>
</organism>
<keyword evidence="3" id="KW-1185">Reference proteome</keyword>
<sequence>MKKMSAQELVGRFRMEDGMLAPNDHLSLNQAASIGTVVRSLEQIMVRTARGRMVITTAKNSADKRPDATEPAHPG</sequence>
<comment type="caution">
    <text evidence="2">The sequence shown here is derived from an EMBL/GenBank/DDBJ whole genome shotgun (WGS) entry which is preliminary data.</text>
</comment>
<dbReference type="Proteomes" id="UP000256845">
    <property type="component" value="Unassembled WGS sequence"/>
</dbReference>
<name>A0A3D9HKU6_9PROT</name>
<accession>A0A3D9HKU6</accession>
<feature type="compositionally biased region" description="Basic and acidic residues" evidence="1">
    <location>
        <begin position="61"/>
        <end position="75"/>
    </location>
</feature>
<proteinExistence type="predicted"/>
<dbReference type="EMBL" id="QRDW01000005">
    <property type="protein sequence ID" value="RED49921.1"/>
    <property type="molecule type" value="Genomic_DNA"/>
</dbReference>
<protein>
    <submittedName>
        <fullName evidence="2">Uncharacterized protein</fullName>
    </submittedName>
</protein>
<dbReference type="AlphaFoldDB" id="A0A3D9HKU6"/>
<evidence type="ECO:0000256" key="1">
    <source>
        <dbReference type="SAM" id="MobiDB-lite"/>
    </source>
</evidence>
<evidence type="ECO:0000313" key="2">
    <source>
        <dbReference type="EMBL" id="RED49921.1"/>
    </source>
</evidence>
<reference evidence="2 3" key="1">
    <citation type="submission" date="2018-07" db="EMBL/GenBank/DDBJ databases">
        <title>Genomic Encyclopedia of Type Strains, Phase III (KMG-III): the genomes of soil and plant-associated and newly described type strains.</title>
        <authorList>
            <person name="Whitman W."/>
        </authorList>
    </citation>
    <scope>NUCLEOTIDE SEQUENCE [LARGE SCALE GENOMIC DNA]</scope>
    <source>
        <strain evidence="2 3">CECT 8488</strain>
    </source>
</reference>
<gene>
    <name evidence="2" type="ORF">DFP90_105294</name>
</gene>